<dbReference type="Proteomes" id="UP000260425">
    <property type="component" value="Segment"/>
</dbReference>
<accession>A0A345MK71</accession>
<keyword evidence="2" id="KW-1185">Reference proteome</keyword>
<organism evidence="1 2">
    <name type="scientific">Bacillus phage BSP38</name>
    <dbReference type="NCBI Taxonomy" id="2283013"/>
    <lineage>
        <taxon>Viruses</taxon>
        <taxon>Duplodnaviria</taxon>
        <taxon>Heunggongvirae</taxon>
        <taxon>Uroviricota</taxon>
        <taxon>Caudoviricetes</taxon>
        <taxon>Herelleviridae</taxon>
        <taxon>Bastillevirinae</taxon>
        <taxon>Jeonjuvirus</taxon>
        <taxon>Jeonjuvirus BSP38</taxon>
    </lineage>
</organism>
<name>A0A345MK71_BPBSP</name>
<reference evidence="1 2" key="1">
    <citation type="submission" date="2018-07" db="EMBL/GenBank/DDBJ databases">
        <title>Complete nucleotide sequence of Bacillus phage BSP38.</title>
        <authorList>
            <person name="Ghosh K."/>
            <person name="Kim K.-P."/>
        </authorList>
    </citation>
    <scope>NUCLEOTIDE SEQUENCE [LARGE SCALE GENOMIC DNA]</scope>
</reference>
<evidence type="ECO:0000313" key="1">
    <source>
        <dbReference type="EMBL" id="AXH71253.1"/>
    </source>
</evidence>
<proteinExistence type="predicted"/>
<organismHost>
    <name type="scientific">Bacillus subtilis</name>
    <dbReference type="NCBI Taxonomy" id="1423"/>
</organismHost>
<dbReference type="EMBL" id="MH606185">
    <property type="protein sequence ID" value="AXH71253.1"/>
    <property type="molecule type" value="Genomic_DNA"/>
</dbReference>
<gene>
    <name evidence="1" type="ORF">BSP38_211</name>
</gene>
<evidence type="ECO:0000313" key="2">
    <source>
        <dbReference type="Proteomes" id="UP000260425"/>
    </source>
</evidence>
<sequence length="190" mass="22072">MKEQCKCACSCYSAFDQKHEAIIVGFKVPREYEVKLGFGSTLEGMLDGLRIEKTINDRTFRKMYYYDLMEGAEEFEIAKISVSGPPHNVDSFIEVPFDNSRKFQVINTYRKADGTIVYVIDYFETVDAPEKTLEDYLNDVIDKVKSKLKREANKALESAVYEKDKEIQMLRRQVEELKKAKTSKGFWKRG</sequence>
<protein>
    <submittedName>
        <fullName evidence="1">Uncharacterized protein</fullName>
    </submittedName>
</protein>